<gene>
    <name evidence="7" type="ORF">J5U23_00502</name>
</gene>
<dbReference type="EMBL" id="CP077717">
    <property type="protein sequence ID" value="QXJ27635.1"/>
    <property type="molecule type" value="Genomic_DNA"/>
</dbReference>
<dbReference type="PANTHER" id="PTHR22913">
    <property type="entry name" value="HYALURONAN SYNTHASE"/>
    <property type="match status" value="1"/>
</dbReference>
<sequence length="479" mass="55365">MSRNEKLVKIFYINGLIVYTRTYMRLDITFYLLVSTLISILTILYISFTLPLAFTYRPKSSQASIKRSEITVLIPVYKEDVDVFKEVIDSVKKQDLKFIVVGDGCDEPYKSIVRTKGGLFIKLDKNMGKRRAIREGFKYVKTPYVLLLDSDTILPDNSVDILSSKLTGDIVAVSPEISVLPGKNIIAYHVSEMMQRLREISYRALGRFGSIVSLNGQCVLVRTDVIRPLIESEEFNSVKLWKFSTILGDDRQITNYIYSNGYKATVTKDIVVKTKAPDTISGLLKQMVRWYRSNNFFLIREIGDGTIFKKGFFYMFTVLYWYALPLLTLLSYSLYTEIILSRVAKHWDFIARAITTNPARFIKNVIVYRIDNLFDIDPTPIFHKFNHFLPHHLNPSGIMLIYGNKLSTEMVLFHYFYVFHTFVGEVSTIVSIVMIVSILLYTRRIRGFALGLLAFPLMFFADIFALMTIWRQKKWSGRS</sequence>
<dbReference type="RefSeq" id="WP_218266872.1">
    <property type="nucleotide sequence ID" value="NZ_CP077717.1"/>
</dbReference>
<evidence type="ECO:0000256" key="5">
    <source>
        <dbReference type="ARBA" id="ARBA00023136"/>
    </source>
</evidence>
<reference evidence="7" key="1">
    <citation type="journal article" date="2021" name="Environ. Microbiol.">
        <title>New insights into the diversity and evolution of the archaeal mobilome from three complete genomes of Saccharolobus shibatae.</title>
        <authorList>
            <person name="Medvedeva S."/>
            <person name="Brandt D."/>
            <person name="Cvirkaite-Krupovic V."/>
            <person name="Liu Y."/>
            <person name="Severinov K."/>
            <person name="Ishino S."/>
            <person name="Ishino Y."/>
            <person name="Prangishvili D."/>
            <person name="Kalinowski J."/>
            <person name="Krupovic M."/>
        </authorList>
    </citation>
    <scope>NUCLEOTIDE SEQUENCE</scope>
    <source>
        <strain evidence="7">B12</strain>
    </source>
</reference>
<organism evidence="7 8">
    <name type="scientific">Saccharolobus shibatae (strain ATCC 51178 / DSM 5389 / JCM 8931 / NBRC 15437 / B12)</name>
    <name type="common">Sulfolobus shibatae</name>
    <dbReference type="NCBI Taxonomy" id="523848"/>
    <lineage>
        <taxon>Archaea</taxon>
        <taxon>Thermoproteota</taxon>
        <taxon>Thermoprotei</taxon>
        <taxon>Sulfolobales</taxon>
        <taxon>Sulfolobaceae</taxon>
        <taxon>Saccharolobus</taxon>
    </lineage>
</organism>
<feature type="transmembrane region" description="Helical" evidence="6">
    <location>
        <begin position="448"/>
        <end position="470"/>
    </location>
</feature>
<proteinExistence type="predicted"/>
<comment type="subcellular location">
    <subcellularLocation>
        <location evidence="1">Cell membrane</location>
    </subcellularLocation>
</comment>
<dbReference type="AlphaFoldDB" id="A0A8F5BLR3"/>
<accession>A0A8F5BLR3</accession>
<evidence type="ECO:0000256" key="4">
    <source>
        <dbReference type="ARBA" id="ARBA00022679"/>
    </source>
</evidence>
<evidence type="ECO:0000256" key="1">
    <source>
        <dbReference type="ARBA" id="ARBA00004236"/>
    </source>
</evidence>
<evidence type="ECO:0000256" key="3">
    <source>
        <dbReference type="ARBA" id="ARBA00022676"/>
    </source>
</evidence>
<feature type="transmembrane region" description="Helical" evidence="6">
    <location>
        <begin position="312"/>
        <end position="335"/>
    </location>
</feature>
<keyword evidence="6" id="KW-0812">Transmembrane</keyword>
<dbReference type="PANTHER" id="PTHR22913:SF12">
    <property type="entry name" value="MANNURONAN SYNTHASE"/>
    <property type="match status" value="1"/>
</dbReference>
<dbReference type="GeneID" id="65562111"/>
<dbReference type="CDD" id="cd06434">
    <property type="entry name" value="GT2_HAS"/>
    <property type="match status" value="1"/>
</dbReference>
<protein>
    <recommendedName>
        <fullName evidence="9">Glycosyl transferase family 2</fullName>
    </recommendedName>
</protein>
<dbReference type="GO" id="GO:0085029">
    <property type="term" value="P:extracellular matrix assembly"/>
    <property type="evidence" value="ECO:0007669"/>
    <property type="project" value="TreeGrafter"/>
</dbReference>
<dbReference type="Pfam" id="PF13641">
    <property type="entry name" value="Glyco_tranf_2_3"/>
    <property type="match status" value="1"/>
</dbReference>
<feature type="transmembrane region" description="Helical" evidence="6">
    <location>
        <begin position="415"/>
        <end position="441"/>
    </location>
</feature>
<evidence type="ECO:0000256" key="2">
    <source>
        <dbReference type="ARBA" id="ARBA00022475"/>
    </source>
</evidence>
<evidence type="ECO:0000313" key="7">
    <source>
        <dbReference type="EMBL" id="QXJ27635.1"/>
    </source>
</evidence>
<feature type="transmembrane region" description="Helical" evidence="6">
    <location>
        <begin position="7"/>
        <end position="24"/>
    </location>
</feature>
<keyword evidence="4" id="KW-0808">Transferase</keyword>
<evidence type="ECO:0008006" key="9">
    <source>
        <dbReference type="Google" id="ProtNLM"/>
    </source>
</evidence>
<dbReference type="GO" id="GO:0030213">
    <property type="term" value="P:hyaluronan biosynthetic process"/>
    <property type="evidence" value="ECO:0007669"/>
    <property type="project" value="TreeGrafter"/>
</dbReference>
<evidence type="ECO:0000256" key="6">
    <source>
        <dbReference type="SAM" id="Phobius"/>
    </source>
</evidence>
<dbReference type="GO" id="GO:0050501">
    <property type="term" value="F:hyaluronan synthase activity"/>
    <property type="evidence" value="ECO:0007669"/>
    <property type="project" value="TreeGrafter"/>
</dbReference>
<keyword evidence="5 6" id="KW-0472">Membrane</keyword>
<dbReference type="GO" id="GO:0005886">
    <property type="term" value="C:plasma membrane"/>
    <property type="evidence" value="ECO:0007669"/>
    <property type="project" value="UniProtKB-SubCell"/>
</dbReference>
<evidence type="ECO:0000313" key="8">
    <source>
        <dbReference type="Proteomes" id="UP000694018"/>
    </source>
</evidence>
<name>A0A8F5BLR3_SACSH</name>
<keyword evidence="3" id="KW-0328">Glycosyltransferase</keyword>
<keyword evidence="2" id="KW-1003">Cell membrane</keyword>
<dbReference type="Proteomes" id="UP000694018">
    <property type="component" value="Chromosome"/>
</dbReference>
<dbReference type="KEGG" id="sshi:J5U23_00502"/>
<keyword evidence="6" id="KW-1133">Transmembrane helix</keyword>
<feature type="transmembrane region" description="Helical" evidence="6">
    <location>
        <begin position="30"/>
        <end position="56"/>
    </location>
</feature>
<dbReference type="OrthoDB" id="46222at2157"/>